<dbReference type="Proteomes" id="UP001500016">
    <property type="component" value="Unassembled WGS sequence"/>
</dbReference>
<feature type="transmembrane region" description="Helical" evidence="1">
    <location>
        <begin position="126"/>
        <end position="150"/>
    </location>
</feature>
<reference evidence="3" key="1">
    <citation type="journal article" date="2019" name="Int. J. Syst. Evol. Microbiol.">
        <title>The Global Catalogue of Microorganisms (GCM) 10K type strain sequencing project: providing services to taxonomists for standard genome sequencing and annotation.</title>
        <authorList>
            <consortium name="The Broad Institute Genomics Platform"/>
            <consortium name="The Broad Institute Genome Sequencing Center for Infectious Disease"/>
            <person name="Wu L."/>
            <person name="Ma J."/>
        </authorList>
    </citation>
    <scope>NUCLEOTIDE SEQUENCE [LARGE SCALE GENOMIC DNA]</scope>
    <source>
        <strain evidence="3">JCM 15478</strain>
    </source>
</reference>
<feature type="transmembrane region" description="Helical" evidence="1">
    <location>
        <begin position="53"/>
        <end position="72"/>
    </location>
</feature>
<accession>A0ABP5I6Y1</accession>
<keyword evidence="1" id="KW-1133">Transmembrane helix</keyword>
<comment type="caution">
    <text evidence="2">The sequence shown here is derived from an EMBL/GenBank/DDBJ whole genome shotgun (WGS) entry which is preliminary data.</text>
</comment>
<evidence type="ECO:0000313" key="2">
    <source>
        <dbReference type="EMBL" id="GAA2094025.1"/>
    </source>
</evidence>
<feature type="transmembrane region" description="Helical" evidence="1">
    <location>
        <begin position="12"/>
        <end position="33"/>
    </location>
</feature>
<dbReference type="EMBL" id="BAAAPE010000015">
    <property type="protein sequence ID" value="GAA2094025.1"/>
    <property type="molecule type" value="Genomic_DNA"/>
</dbReference>
<keyword evidence="3" id="KW-1185">Reference proteome</keyword>
<evidence type="ECO:0000313" key="3">
    <source>
        <dbReference type="Proteomes" id="UP001500016"/>
    </source>
</evidence>
<keyword evidence="1" id="KW-0472">Membrane</keyword>
<keyword evidence="1" id="KW-0812">Transmembrane</keyword>
<evidence type="ECO:0000256" key="1">
    <source>
        <dbReference type="SAM" id="Phobius"/>
    </source>
</evidence>
<proteinExistence type="predicted"/>
<organism evidence="2 3">
    <name type="scientific">Streptomyces albiaxialis</name>
    <dbReference type="NCBI Taxonomy" id="329523"/>
    <lineage>
        <taxon>Bacteria</taxon>
        <taxon>Bacillati</taxon>
        <taxon>Actinomycetota</taxon>
        <taxon>Actinomycetes</taxon>
        <taxon>Kitasatosporales</taxon>
        <taxon>Streptomycetaceae</taxon>
        <taxon>Streptomyces</taxon>
    </lineage>
</organism>
<protein>
    <submittedName>
        <fullName evidence="2">Uncharacterized protein</fullName>
    </submittedName>
</protein>
<name>A0ABP5I6Y1_9ACTN</name>
<sequence length="241" mass="25581">MLSVRATTFGLALRAAACGLMAWLVWLCWHLSTRDAVDVRWECDSQGCSSDDFASAAPILGLMTAVLLTLMASRLLHRAAPGAVVAHCALAAASGWHAALGSGRVAEGTRTDWHLLVPVARLSVSTWLTFLTAVAGAGLLGAAWGAAVSLRRTAVLARLRPGRTTARAELLGWRSTGRTRGAVTVVFRDAHGVRHEVPTVTERLALGRPVLAVYDETRPGDPATTRVAIPRKRLLPGVRTA</sequence>
<gene>
    <name evidence="2" type="ORF">GCM10009801_61720</name>
</gene>